<dbReference type="InterPro" id="IPR029058">
    <property type="entry name" value="AB_hydrolase_fold"/>
</dbReference>
<dbReference type="AlphaFoldDB" id="A0A444B2H0"/>
<evidence type="ECO:0000313" key="1">
    <source>
        <dbReference type="EMBL" id="RWU82583.1"/>
    </source>
</evidence>
<accession>A0A444B2H0</accession>
<dbReference type="EMBL" id="PIPF01000010">
    <property type="protein sequence ID" value="RWU82583.1"/>
    <property type="molecule type" value="Genomic_DNA"/>
</dbReference>
<keyword evidence="2" id="KW-1185">Reference proteome</keyword>
<proteinExistence type="predicted"/>
<comment type="caution">
    <text evidence="1">The sequence shown here is derived from an EMBL/GenBank/DDBJ whole genome shotgun (WGS) entry which is preliminary data.</text>
</comment>
<evidence type="ECO:0008006" key="3">
    <source>
        <dbReference type="Google" id="ProtNLM"/>
    </source>
</evidence>
<organism evidence="1 2">
    <name type="scientific">Janibacter hoylei PVAS-1</name>
    <dbReference type="NCBI Taxonomy" id="1210046"/>
    <lineage>
        <taxon>Bacteria</taxon>
        <taxon>Bacillati</taxon>
        <taxon>Actinomycetota</taxon>
        <taxon>Actinomycetes</taxon>
        <taxon>Micrococcales</taxon>
        <taxon>Intrasporangiaceae</taxon>
        <taxon>Janibacter</taxon>
    </lineage>
</organism>
<dbReference type="SUPFAM" id="SSF53474">
    <property type="entry name" value="alpha/beta-Hydrolases"/>
    <property type="match status" value="1"/>
</dbReference>
<reference evidence="1 2" key="1">
    <citation type="journal article" date="2009" name="Int. J. Syst. Evol. Microbiol.">
        <title>Janibacter hoylei sp. nov., Bacillus isronensis sp. nov. and Bacillus aryabhattai sp. nov., isolated from cryotubes used for collecting air from the upper atmosphere.</title>
        <authorList>
            <person name="Shivaji S."/>
            <person name="Chaturvedi P."/>
            <person name="Begum Z."/>
            <person name="Pindi P.K."/>
            <person name="Manorama R."/>
            <person name="Padmanaban D.A."/>
            <person name="Shouche Y.S."/>
            <person name="Pawar S."/>
            <person name="Vaishampayan P."/>
            <person name="Dutt C.B."/>
            <person name="Datta G.N."/>
            <person name="Manchanda R.K."/>
            <person name="Rao U.R."/>
            <person name="Bhargava P.M."/>
            <person name="Narlikar J.V."/>
        </authorList>
    </citation>
    <scope>NUCLEOTIDE SEQUENCE [LARGE SCALE GENOMIC DNA]</scope>
    <source>
        <strain evidence="1 2">PVAS-1</strain>
    </source>
</reference>
<gene>
    <name evidence="1" type="ORF">CWN80_10445</name>
</gene>
<name>A0A444B2H0_9MICO</name>
<dbReference type="RefSeq" id="WP_128277251.1">
    <property type="nucleotide sequence ID" value="NZ_PIPF01000010.1"/>
</dbReference>
<dbReference type="Gene3D" id="3.40.50.1820">
    <property type="entry name" value="alpha/beta hydrolase"/>
    <property type="match status" value="1"/>
</dbReference>
<protein>
    <recommendedName>
        <fullName evidence="3">PGAP1-like protein</fullName>
    </recommendedName>
</protein>
<sequence>MSAIEVSGGAAGLSVGLDELEESARRLRSLALDLGEVAASIGLAATDPRLALAGLLAPVEYLAAEGALLGCIGPHGAAGAAADVTATALATTTAVRTYRGAEEAVESLADGIATQAGAWVGRTIAPVALGVGLAVAPVVPLVLAVPGARDAVVGVGLGLGEGIDQIVLDHPWIVPAAADGLDGLLLGLGQGLPVLGLWLARRSGRAGAVYPPRTQTEALGVVLAATRGVVLDESGRHATVRAREPQVGVRPRGIADLVAGDGPTSGRSRVRVTGIPQPDGGWAWVVDVPGTQTFDPRSGDNPWDMTSNVLLVAGRQTATMTAVVSALEDSRRRVGDTGPPRVMLTGHSQGGLVAAALAADPRLRDRLGVTHVVTSGAPIASLDVPPEVSVLSIEHTEDPVPALEGADNPDRASWVTVERSLADELGEDGRATQAHDNGRYAEAAQLVDASDDPSITAWRADAVPYLGDGPGATVTTDYDVARR</sequence>
<dbReference type="Proteomes" id="UP000288711">
    <property type="component" value="Unassembled WGS sequence"/>
</dbReference>
<evidence type="ECO:0000313" key="2">
    <source>
        <dbReference type="Proteomes" id="UP000288711"/>
    </source>
</evidence>